<comment type="caution">
    <text evidence="1">The sequence shown here is derived from an EMBL/GenBank/DDBJ whole genome shotgun (WGS) entry which is preliminary data.</text>
</comment>
<reference evidence="1 2" key="1">
    <citation type="submission" date="2024-08" db="EMBL/GenBank/DDBJ databases">
        <authorList>
            <person name="Arias E."/>
        </authorList>
    </citation>
    <scope>NUCLEOTIDE SEQUENCE [LARGE SCALE GENOMIC DNA]</scope>
    <source>
        <strain evidence="1 2">FAM 24106</strain>
    </source>
</reference>
<dbReference type="EMBL" id="JBGQQK010000018">
    <property type="protein sequence ID" value="MFL2103032.1"/>
    <property type="molecule type" value="Genomic_DNA"/>
</dbReference>
<protein>
    <recommendedName>
        <fullName evidence="3">CAP-associated domain-containing protein</fullName>
    </recommendedName>
</protein>
<organism evidence="1 2">
    <name type="scientific">Marinilactibacillus psychrotolerans</name>
    <dbReference type="NCBI Taxonomy" id="191770"/>
    <lineage>
        <taxon>Bacteria</taxon>
        <taxon>Bacillati</taxon>
        <taxon>Bacillota</taxon>
        <taxon>Bacilli</taxon>
        <taxon>Lactobacillales</taxon>
        <taxon>Carnobacteriaceae</taxon>
        <taxon>Marinilactibacillus</taxon>
    </lineage>
</organism>
<accession>A0ABW8UJY1</accession>
<keyword evidence="2" id="KW-1185">Reference proteome</keyword>
<dbReference type="RefSeq" id="WP_407124066.1">
    <property type="nucleotide sequence ID" value="NZ_JBGQQF010000015.1"/>
</dbReference>
<proteinExistence type="predicted"/>
<gene>
    <name evidence="1" type="ORF">ACEN37_07145</name>
</gene>
<sequence>MTRYSKLIGFIFFAVVTLGTYGINQITAKSNRPEAEFVTIEGDAAYLTPVHAKGDIYGDHFMSSSSFDFMDNQFIFPDDESLFEKLDDTYIATYNKIMNRYRSFARGKSPYANYSESEDQIVYVDMQRNTDFSDPQNNAILLSVLDKSSEEEKSYTLSPPEDLGDIINLDDVYINFPSIHFTFNTEGQLSVYSLDLDEETPTFTKVREISQDISTDIDAYPGLDASIDYKYLEIYDAQANDAIMTVSHLYDYESDQIIPMPSYTDLIEPKVITDGDQIYMLDGYFENYQIYEVDSVNDTLELITKMQIAPYEENDSNDYVQIIPYSIVDGALYSVLSTNNQEIIQVNDIQNGELLYGGSLETTGKYKDQTKASIYDFNISQ</sequence>
<name>A0ABW8UJY1_9LACT</name>
<dbReference type="Proteomes" id="UP001625374">
    <property type="component" value="Unassembled WGS sequence"/>
</dbReference>
<evidence type="ECO:0000313" key="2">
    <source>
        <dbReference type="Proteomes" id="UP001625374"/>
    </source>
</evidence>
<evidence type="ECO:0000313" key="1">
    <source>
        <dbReference type="EMBL" id="MFL2103032.1"/>
    </source>
</evidence>
<evidence type="ECO:0008006" key="3">
    <source>
        <dbReference type="Google" id="ProtNLM"/>
    </source>
</evidence>